<evidence type="ECO:0000256" key="2">
    <source>
        <dbReference type="ARBA" id="ARBA00022801"/>
    </source>
</evidence>
<evidence type="ECO:0000313" key="5">
    <source>
        <dbReference type="Proteomes" id="UP001275436"/>
    </source>
</evidence>
<dbReference type="EMBL" id="BSKO01000001">
    <property type="protein sequence ID" value="GLO64693.1"/>
    <property type="molecule type" value="Genomic_DNA"/>
</dbReference>
<dbReference type="Proteomes" id="UP001275436">
    <property type="component" value="Unassembled WGS sequence"/>
</dbReference>
<dbReference type="Gene3D" id="3.40.50.1000">
    <property type="entry name" value="HAD superfamily/HAD-like"/>
    <property type="match status" value="1"/>
</dbReference>
<evidence type="ECO:0000256" key="1">
    <source>
        <dbReference type="ARBA" id="ARBA00009589"/>
    </source>
</evidence>
<dbReference type="RefSeq" id="WP_069686125.1">
    <property type="nucleotide sequence ID" value="NZ_BSKO01000001.1"/>
</dbReference>
<dbReference type="EC" id="3.1.3.-" evidence="3"/>
<dbReference type="InterPro" id="IPR009206">
    <property type="entry name" value="Nucleotidase_putative"/>
</dbReference>
<evidence type="ECO:0000313" key="4">
    <source>
        <dbReference type="EMBL" id="GLO64693.1"/>
    </source>
</evidence>
<dbReference type="InterPro" id="IPR036412">
    <property type="entry name" value="HAD-like_sf"/>
</dbReference>
<accession>A0ABQ5TGG1</accession>
<dbReference type="PIRSF" id="PIRSF021362">
    <property type="entry name" value="UCP021362_HAD"/>
    <property type="match status" value="1"/>
</dbReference>
<protein>
    <recommendedName>
        <fullName evidence="3">Nucleotidase</fullName>
        <ecNumber evidence="3">3.1.3.-</ecNumber>
    </recommendedName>
</protein>
<dbReference type="Pfam" id="PF06941">
    <property type="entry name" value="NT5C"/>
    <property type="match status" value="1"/>
</dbReference>
<evidence type="ECO:0000256" key="3">
    <source>
        <dbReference type="PIRNR" id="PIRNR021362"/>
    </source>
</evidence>
<keyword evidence="5" id="KW-1185">Reference proteome</keyword>
<comment type="caution">
    <text evidence="4">The sequence shown here is derived from an EMBL/GenBank/DDBJ whole genome shotgun (WGS) entry which is preliminary data.</text>
</comment>
<proteinExistence type="inferred from homology"/>
<comment type="similarity">
    <text evidence="1 3">Belongs to the 5'(3')-deoxyribonucleotidase family.</text>
</comment>
<name>A0ABQ5TGG1_9BACI</name>
<dbReference type="InterPro" id="IPR023214">
    <property type="entry name" value="HAD_sf"/>
</dbReference>
<sequence length="187" mass="22519">MKFGFDIDDTLIRLREHAFHIYQRKLNQQVEKEKFDQLDRVEIHELFSLNEQEGKQMWEDSLEEIYFTDCPLYPGALEAIQQLEERSHEIYYITARPKPHGEQTKAWLRQNGFPVLDSRFFHGMKDTEKVKVIQQLDLDYYVDDKPAVLDTLAKTNTNLLIKDQSYNRNFNKFSRIIDWHDFLQNKM</sequence>
<dbReference type="SUPFAM" id="SSF56784">
    <property type="entry name" value="HAD-like"/>
    <property type="match status" value="1"/>
</dbReference>
<dbReference type="PANTHER" id="PTHR35134:SF2">
    <property type="entry name" value="NUCLEOTIDASE YQFW-RELATED"/>
    <property type="match status" value="1"/>
</dbReference>
<gene>
    <name evidence="4" type="ORF">MACH08_04770</name>
</gene>
<reference evidence="4 5" key="1">
    <citation type="submission" date="2023-02" db="EMBL/GenBank/DDBJ databases">
        <title>Oceanobacillus kimchii IFOP_LL358 isolated form Alexandrium catenella lab strain.</title>
        <authorList>
            <person name="Gajardo G."/>
            <person name="Ueki S."/>
            <person name="Maruyama F."/>
        </authorList>
    </citation>
    <scope>NUCLEOTIDE SEQUENCE [LARGE SCALE GENOMIC DNA]</scope>
    <source>
        <strain evidence="4 5">IFOP_LL358</strain>
    </source>
</reference>
<dbReference type="InterPro" id="IPR010708">
    <property type="entry name" value="5'(3')-deoxyribonucleotidase"/>
</dbReference>
<keyword evidence="2 3" id="KW-0378">Hydrolase</keyword>
<dbReference type="InterPro" id="IPR052419">
    <property type="entry name" value="5_3-deoxyribonucleotidase-like"/>
</dbReference>
<dbReference type="PANTHER" id="PTHR35134">
    <property type="entry name" value="NUCLEOTIDASE YQFW-RELATED"/>
    <property type="match status" value="1"/>
</dbReference>
<organism evidence="4 5">
    <name type="scientific">Oceanobacillus kimchii</name>
    <dbReference type="NCBI Taxonomy" id="746691"/>
    <lineage>
        <taxon>Bacteria</taxon>
        <taxon>Bacillati</taxon>
        <taxon>Bacillota</taxon>
        <taxon>Bacilli</taxon>
        <taxon>Bacillales</taxon>
        <taxon>Bacillaceae</taxon>
        <taxon>Oceanobacillus</taxon>
    </lineage>
</organism>